<evidence type="ECO:0000259" key="1">
    <source>
        <dbReference type="Pfam" id="PF14332"/>
    </source>
</evidence>
<sequence length="239" mass="25767">MSSSTSGLEGRLDEVAFADVLRLLRASRQDGTLHLDAETSHVAVVVGPEVVRIATTGLEGLRAAVVGSGVVDPGAWDALVEAGDESPGAALEQLVSSGADPDRLRARLYDHTVNTLFELLLPSTARFEFHAGRSHPFAADPGYPFEDVLDDVRHRVDEWRTIAASIPSTSVVLRRAPRLPLTSGPITLNHEEFELLGLLDGRRDVAELVQLLGMSAFRVMTTLHRLITLGAVLPPDRDA</sequence>
<evidence type="ECO:0000313" key="3">
    <source>
        <dbReference type="Proteomes" id="UP000334019"/>
    </source>
</evidence>
<dbReference type="Pfam" id="PF14332">
    <property type="entry name" value="DUF4388"/>
    <property type="match status" value="1"/>
</dbReference>
<keyword evidence="3" id="KW-1185">Reference proteome</keyword>
<organism evidence="2 3">
    <name type="scientific">Actinomarinicola tropica</name>
    <dbReference type="NCBI Taxonomy" id="2789776"/>
    <lineage>
        <taxon>Bacteria</taxon>
        <taxon>Bacillati</taxon>
        <taxon>Actinomycetota</taxon>
        <taxon>Acidimicrobiia</taxon>
        <taxon>Acidimicrobiales</taxon>
        <taxon>Iamiaceae</taxon>
        <taxon>Actinomarinicola</taxon>
    </lineage>
</organism>
<dbReference type="AlphaFoldDB" id="A0A5Q2REX4"/>
<proteinExistence type="predicted"/>
<dbReference type="PANTHER" id="PTHR36304">
    <property type="entry name" value="DOMAIN GTPASE-ACTIVATING PROTEIN, PUTATIVE-RELATED-RELATED"/>
    <property type="match status" value="1"/>
</dbReference>
<dbReference type="InterPro" id="IPR025497">
    <property type="entry name" value="PatA-like_N"/>
</dbReference>
<feature type="domain" description="PatA-like N-terminal" evidence="1">
    <location>
        <begin position="9"/>
        <end position="160"/>
    </location>
</feature>
<name>A0A5Q2REX4_9ACTN</name>
<accession>A0A5Q2REX4</accession>
<protein>
    <submittedName>
        <fullName evidence="2">DUF4388 domain-containing protein</fullName>
    </submittedName>
</protein>
<dbReference type="RefSeq" id="WP_153759477.1">
    <property type="nucleotide sequence ID" value="NZ_CP045851.1"/>
</dbReference>
<evidence type="ECO:0000313" key="2">
    <source>
        <dbReference type="EMBL" id="QGG95369.1"/>
    </source>
</evidence>
<dbReference type="PANTHER" id="PTHR36304:SF4">
    <property type="entry name" value="DUF4388 DOMAIN-CONTAINING PROTEIN"/>
    <property type="match status" value="1"/>
</dbReference>
<reference evidence="2 3" key="1">
    <citation type="submission" date="2019-11" db="EMBL/GenBank/DDBJ databases">
        <authorList>
            <person name="He Y."/>
        </authorList>
    </citation>
    <scope>NUCLEOTIDE SEQUENCE [LARGE SCALE GENOMIC DNA]</scope>
    <source>
        <strain evidence="2 3">SCSIO 58843</strain>
    </source>
</reference>
<dbReference type="Proteomes" id="UP000334019">
    <property type="component" value="Chromosome"/>
</dbReference>
<gene>
    <name evidence="2" type="ORF">GH723_09810</name>
</gene>
<dbReference type="KEGG" id="atq:GH723_09810"/>
<dbReference type="EMBL" id="CP045851">
    <property type="protein sequence ID" value="QGG95369.1"/>
    <property type="molecule type" value="Genomic_DNA"/>
</dbReference>